<comment type="caution">
    <text evidence="1">The sequence shown here is derived from an EMBL/GenBank/DDBJ whole genome shotgun (WGS) entry which is preliminary data.</text>
</comment>
<dbReference type="Proteomes" id="UP000706525">
    <property type="component" value="Unassembled WGS sequence"/>
</dbReference>
<proteinExistence type="predicted"/>
<evidence type="ECO:0000313" key="2">
    <source>
        <dbReference type="Proteomes" id="UP000706525"/>
    </source>
</evidence>
<gene>
    <name evidence="1" type="ORF">LMG32289_06081</name>
</gene>
<reference evidence="1 2" key="1">
    <citation type="submission" date="2021-08" db="EMBL/GenBank/DDBJ databases">
        <authorList>
            <person name="Peeters C."/>
        </authorList>
    </citation>
    <scope>NUCLEOTIDE SEQUENCE [LARGE SCALE GENOMIC DNA]</scope>
    <source>
        <strain evidence="1 2">LMG 32289</strain>
    </source>
</reference>
<accession>A0ABM8XZ57</accession>
<name>A0ABM8XZ57_9BURK</name>
<keyword evidence="2" id="KW-1185">Reference proteome</keyword>
<evidence type="ECO:0000313" key="1">
    <source>
        <dbReference type="EMBL" id="CAG9185735.1"/>
    </source>
</evidence>
<sequence length="146" mass="17306">MHRIFLSREQAETLVLFCKQRGLRDFRVANDDGVYVGQTYREEKCIYFFPRCNPAENPHWRDIVRDWLWNIAICDLLEIRMLEEVLSEDATYASISIRIELLGTVVEGFSTLPQPRRRYPSLSSPSYERQPPPAFVMPSRRAYRYI</sequence>
<organism evidence="1 2">
    <name type="scientific">Cupriavidus pampae</name>
    <dbReference type="NCBI Taxonomy" id="659251"/>
    <lineage>
        <taxon>Bacteria</taxon>
        <taxon>Pseudomonadati</taxon>
        <taxon>Pseudomonadota</taxon>
        <taxon>Betaproteobacteria</taxon>
        <taxon>Burkholderiales</taxon>
        <taxon>Burkholderiaceae</taxon>
        <taxon>Cupriavidus</taxon>
    </lineage>
</organism>
<evidence type="ECO:0008006" key="3">
    <source>
        <dbReference type="Google" id="ProtNLM"/>
    </source>
</evidence>
<protein>
    <recommendedName>
        <fullName evidence="3">DUF2750 domain-containing protein</fullName>
    </recommendedName>
</protein>
<dbReference type="EMBL" id="CAJZAG010000015">
    <property type="protein sequence ID" value="CAG9185735.1"/>
    <property type="molecule type" value="Genomic_DNA"/>
</dbReference>